<dbReference type="GO" id="GO:0043200">
    <property type="term" value="P:response to amino acid"/>
    <property type="evidence" value="ECO:0007669"/>
    <property type="project" value="TreeGrafter"/>
</dbReference>
<dbReference type="InterPro" id="IPR000485">
    <property type="entry name" value="AsnC-type_HTH_dom"/>
</dbReference>
<dbReference type="PRINTS" id="PR00033">
    <property type="entry name" value="HTHASNC"/>
</dbReference>
<dbReference type="GO" id="GO:0043565">
    <property type="term" value="F:sequence-specific DNA binding"/>
    <property type="evidence" value="ECO:0007669"/>
    <property type="project" value="InterPro"/>
</dbReference>
<evidence type="ECO:0000256" key="2">
    <source>
        <dbReference type="ARBA" id="ARBA00023125"/>
    </source>
</evidence>
<dbReference type="Pfam" id="PF01037">
    <property type="entry name" value="AsnC_trans_reg"/>
    <property type="match status" value="1"/>
</dbReference>
<evidence type="ECO:0000256" key="1">
    <source>
        <dbReference type="ARBA" id="ARBA00023015"/>
    </source>
</evidence>
<reference evidence="5 6" key="1">
    <citation type="journal article" date="2017" name="Int. J. Syst. Evol. Microbiol.">
        <title>Roseitalea porphyridii gen. nov., sp. nov., isolated from a red alga, and reclassification of Hoeflea suaedae Chung et al. 2013 as Pseudohoeflea suaedae gen. nov., comb. nov.</title>
        <authorList>
            <person name="Hyeon J.W."/>
            <person name="Jeong S.E."/>
            <person name="Baek K."/>
            <person name="Jeon C.O."/>
        </authorList>
    </citation>
    <scope>NUCLEOTIDE SEQUENCE [LARGE SCALE GENOMIC DNA]</scope>
    <source>
        <strain evidence="5 6">MA7-20</strain>
    </source>
</reference>
<protein>
    <submittedName>
        <fullName evidence="5">Lrp/AsnC family transcriptional regulator</fullName>
    </submittedName>
</protein>
<dbReference type="CDD" id="cd00090">
    <property type="entry name" value="HTH_ARSR"/>
    <property type="match status" value="1"/>
</dbReference>
<dbReference type="PANTHER" id="PTHR30154:SF34">
    <property type="entry name" value="TRANSCRIPTIONAL REGULATOR AZLB"/>
    <property type="match status" value="1"/>
</dbReference>
<dbReference type="SUPFAM" id="SSF46785">
    <property type="entry name" value="Winged helix' DNA-binding domain"/>
    <property type="match status" value="1"/>
</dbReference>
<keyword evidence="2" id="KW-0238">DNA-binding</keyword>
<dbReference type="EMBL" id="CP036532">
    <property type="protein sequence ID" value="QBK29907.1"/>
    <property type="molecule type" value="Genomic_DNA"/>
</dbReference>
<dbReference type="SMART" id="SM00344">
    <property type="entry name" value="HTH_ASNC"/>
    <property type="match status" value="1"/>
</dbReference>
<evidence type="ECO:0000256" key="3">
    <source>
        <dbReference type="ARBA" id="ARBA00023163"/>
    </source>
</evidence>
<evidence type="ECO:0000313" key="6">
    <source>
        <dbReference type="Proteomes" id="UP000293719"/>
    </source>
</evidence>
<evidence type="ECO:0000259" key="4">
    <source>
        <dbReference type="PROSITE" id="PS50956"/>
    </source>
</evidence>
<name>A0A4P6UXQ2_9HYPH</name>
<dbReference type="InterPro" id="IPR011008">
    <property type="entry name" value="Dimeric_a/b-barrel"/>
</dbReference>
<dbReference type="Proteomes" id="UP000293719">
    <property type="component" value="Chromosome"/>
</dbReference>
<keyword evidence="3" id="KW-0804">Transcription</keyword>
<dbReference type="PANTHER" id="PTHR30154">
    <property type="entry name" value="LEUCINE-RESPONSIVE REGULATORY PROTEIN"/>
    <property type="match status" value="1"/>
</dbReference>
<keyword evidence="1" id="KW-0805">Transcription regulation</keyword>
<dbReference type="InterPro" id="IPR019885">
    <property type="entry name" value="Tscrpt_reg_HTH_AsnC-type_CS"/>
</dbReference>
<dbReference type="InterPro" id="IPR011991">
    <property type="entry name" value="ArsR-like_HTH"/>
</dbReference>
<dbReference type="InterPro" id="IPR036388">
    <property type="entry name" value="WH-like_DNA-bd_sf"/>
</dbReference>
<dbReference type="GO" id="GO:0005829">
    <property type="term" value="C:cytosol"/>
    <property type="evidence" value="ECO:0007669"/>
    <property type="project" value="TreeGrafter"/>
</dbReference>
<organism evidence="5 6">
    <name type="scientific">Roseitalea porphyridii</name>
    <dbReference type="NCBI Taxonomy" id="1852022"/>
    <lineage>
        <taxon>Bacteria</taxon>
        <taxon>Pseudomonadati</taxon>
        <taxon>Pseudomonadota</taxon>
        <taxon>Alphaproteobacteria</taxon>
        <taxon>Hyphomicrobiales</taxon>
        <taxon>Ahrensiaceae</taxon>
        <taxon>Roseitalea</taxon>
    </lineage>
</organism>
<dbReference type="PROSITE" id="PS50956">
    <property type="entry name" value="HTH_ASNC_2"/>
    <property type="match status" value="1"/>
</dbReference>
<gene>
    <name evidence="5" type="ORF">E0E05_04405</name>
</gene>
<dbReference type="KEGG" id="rpod:E0E05_04405"/>
<feature type="domain" description="HTH asnC-type" evidence="4">
    <location>
        <begin position="4"/>
        <end position="65"/>
    </location>
</feature>
<evidence type="ECO:0000313" key="5">
    <source>
        <dbReference type="EMBL" id="QBK29907.1"/>
    </source>
</evidence>
<accession>A0A4P6UXQ2</accession>
<dbReference type="InterPro" id="IPR019887">
    <property type="entry name" value="Tscrpt_reg_AsnC/Lrp_C"/>
</dbReference>
<dbReference type="Gene3D" id="3.30.70.920">
    <property type="match status" value="1"/>
</dbReference>
<dbReference type="SUPFAM" id="SSF54909">
    <property type="entry name" value="Dimeric alpha+beta barrel"/>
    <property type="match status" value="1"/>
</dbReference>
<dbReference type="InterPro" id="IPR019888">
    <property type="entry name" value="Tscrpt_reg_AsnC-like"/>
</dbReference>
<dbReference type="OrthoDB" id="9811243at2"/>
<dbReference type="Gene3D" id="1.10.10.10">
    <property type="entry name" value="Winged helix-like DNA-binding domain superfamily/Winged helix DNA-binding domain"/>
    <property type="match status" value="1"/>
</dbReference>
<dbReference type="GO" id="GO:0006355">
    <property type="term" value="P:regulation of DNA-templated transcription"/>
    <property type="evidence" value="ECO:0007669"/>
    <property type="project" value="UniProtKB-ARBA"/>
</dbReference>
<proteinExistence type="predicted"/>
<dbReference type="InterPro" id="IPR036390">
    <property type="entry name" value="WH_DNA-bd_sf"/>
</dbReference>
<sequence>MSAIDDTDRRILRVMQEDGSLTVSEIAERVGLSQSPCSRRISRLTEEGIICGKVVQLDRKKLGFDVIVLVRIKLTEHGRQALNVFQEAAMLIPEVQVIQLMLGEFDFNVRVVVRDMDHFQTLLREKLVMLPGVQEIQSTVILEEMKYTTSLPL</sequence>
<dbReference type="Pfam" id="PF13412">
    <property type="entry name" value="HTH_24"/>
    <property type="match status" value="1"/>
</dbReference>
<dbReference type="AlphaFoldDB" id="A0A4P6UXQ2"/>
<dbReference type="PROSITE" id="PS00519">
    <property type="entry name" value="HTH_ASNC_1"/>
    <property type="match status" value="1"/>
</dbReference>
<keyword evidence="6" id="KW-1185">Reference proteome</keyword>